<dbReference type="Proteomes" id="UP000276133">
    <property type="component" value="Unassembled WGS sequence"/>
</dbReference>
<gene>
    <name evidence="3" type="ORF">BpHYR1_021614</name>
</gene>
<dbReference type="PANTHER" id="PTHR37915">
    <property type="match status" value="1"/>
</dbReference>
<dbReference type="PANTHER" id="PTHR37915:SF3">
    <property type="match status" value="1"/>
</dbReference>
<reference evidence="3 4" key="1">
    <citation type="journal article" date="2018" name="Sci. Rep.">
        <title>Genomic signatures of local adaptation to the degree of environmental predictability in rotifers.</title>
        <authorList>
            <person name="Franch-Gras L."/>
            <person name="Hahn C."/>
            <person name="Garcia-Roger E.M."/>
            <person name="Carmona M.J."/>
            <person name="Serra M."/>
            <person name="Gomez A."/>
        </authorList>
    </citation>
    <scope>NUCLEOTIDE SEQUENCE [LARGE SCALE GENOMIC DNA]</scope>
    <source>
        <strain evidence="3">HYR1</strain>
    </source>
</reference>
<feature type="compositionally biased region" description="Basic and acidic residues" evidence="2">
    <location>
        <begin position="335"/>
        <end position="346"/>
    </location>
</feature>
<feature type="region of interest" description="Disordered" evidence="2">
    <location>
        <begin position="335"/>
        <end position="359"/>
    </location>
</feature>
<protein>
    <submittedName>
        <fullName evidence="3">Uncharacterized protein</fullName>
    </submittedName>
</protein>
<accession>A0A3M7PLN9</accession>
<evidence type="ECO:0000256" key="1">
    <source>
        <dbReference type="SAM" id="Coils"/>
    </source>
</evidence>
<evidence type="ECO:0000313" key="3">
    <source>
        <dbReference type="EMBL" id="RMZ99567.1"/>
    </source>
</evidence>
<comment type="caution">
    <text evidence="3">The sequence shown here is derived from an EMBL/GenBank/DDBJ whole genome shotgun (WGS) entry which is preliminary data.</text>
</comment>
<keyword evidence="4" id="KW-1185">Reference proteome</keyword>
<keyword evidence="1" id="KW-0175">Coiled coil</keyword>
<organism evidence="3 4">
    <name type="scientific">Brachionus plicatilis</name>
    <name type="common">Marine rotifer</name>
    <name type="synonym">Brachionus muelleri</name>
    <dbReference type="NCBI Taxonomy" id="10195"/>
    <lineage>
        <taxon>Eukaryota</taxon>
        <taxon>Metazoa</taxon>
        <taxon>Spiralia</taxon>
        <taxon>Gnathifera</taxon>
        <taxon>Rotifera</taxon>
        <taxon>Eurotatoria</taxon>
        <taxon>Monogononta</taxon>
        <taxon>Pseudotrocha</taxon>
        <taxon>Ploima</taxon>
        <taxon>Brachionidae</taxon>
        <taxon>Brachionus</taxon>
    </lineage>
</organism>
<dbReference type="AlphaFoldDB" id="A0A3M7PLN9"/>
<feature type="coiled-coil region" evidence="1">
    <location>
        <begin position="387"/>
        <end position="414"/>
    </location>
</feature>
<proteinExistence type="predicted"/>
<evidence type="ECO:0000313" key="4">
    <source>
        <dbReference type="Proteomes" id="UP000276133"/>
    </source>
</evidence>
<dbReference type="EMBL" id="REGN01010159">
    <property type="protein sequence ID" value="RMZ99567.1"/>
    <property type="molecule type" value="Genomic_DNA"/>
</dbReference>
<dbReference type="OrthoDB" id="10037468at2759"/>
<evidence type="ECO:0000256" key="2">
    <source>
        <dbReference type="SAM" id="MobiDB-lite"/>
    </source>
</evidence>
<feature type="compositionally biased region" description="Polar residues" evidence="2">
    <location>
        <begin position="350"/>
        <end position="359"/>
    </location>
</feature>
<sequence length="515" mass="60528">MINGSVSFFFCLFFQKINVMMFEYENRFMSRSNSINETKEPYELIIDKNLRSRAKRVQDDTREELGKVLQRVENTLHDYERSAHKPFEKLNNSNIEFLVDINELQELLNDKIAKFKYKQRITVFIVGQTEAIERKNILLEQLNNFFNDQQQIFDPKELNITEFDFDLEGVKDDFEDTVETARIMGDRLEELNESIIQYLIASTSPKQARALIERTRKKLEKALKDAKDEISTLSERLNISQAEVNIRDDKIKGLIKQLEIKSNELKSLSQKPKINADDSRQEISNEQLNEKNKEINLLRVKLRKSEQEIKVLNRKLAKSGIEIHDLADEFKDISEEEKKEEEKNDESSDQITESSQLMNIDQNDSSNEFRLNEFEIKEIDVLKYKYEQDITNLKKEYEIQIEQLLNKMLQKLVQKFDLLSLNRKQIQIFKISSVNATCCKIQRSINCQSLLISAKSLQNALRLNTLKSNFCKICKVLRTLIADANLNVTQCLKSFVQIPIITKCQLKKYYIDFQH</sequence>
<name>A0A3M7PLN9_BRAPC</name>
<dbReference type="STRING" id="10195.A0A3M7PLN9"/>